<sequence>MKKKRLSANRSLRSGRLLKSRAFHSIKRRGKLQRPVAKRLSRNRSRSSRYDHSAGVSDGRAWRSGATYDTRVEKLREAIHDKWRRRFLETPIKQNEDWKFLQLRGKSYAAGFMQGSGMHTPLSAVPLRHKAAAVVCAGSNEAALQAVLNELEALPLHEIVIVLATPTDWMYSQARSRHNTVIAHLPAAVDADVGRALGSKLTGADIVLFVDGEHAVNADILARFLWVCDGRLDVALNDLSGQMGVFQKRAGVERFHEFLNASLDRGDLKINSLSSLPFAVSRHALDTLGATALTVPAKAHALAILKGLRIGLGGMADSRRLNGSRGDWRVAAGDHVEAWREAMTARGSRLQFTDSTRNRTALGDWER</sequence>
<evidence type="ECO:0000256" key="1">
    <source>
        <dbReference type="SAM" id="MobiDB-lite"/>
    </source>
</evidence>
<protein>
    <submittedName>
        <fullName evidence="2">Uncharacterized protein</fullName>
    </submittedName>
</protein>
<organism evidence="2 3">
    <name type="scientific">Cohnella luojiensis</name>
    <dbReference type="NCBI Taxonomy" id="652876"/>
    <lineage>
        <taxon>Bacteria</taxon>
        <taxon>Bacillati</taxon>
        <taxon>Bacillota</taxon>
        <taxon>Bacilli</taxon>
        <taxon>Bacillales</taxon>
        <taxon>Paenibacillaceae</taxon>
        <taxon>Cohnella</taxon>
    </lineage>
</organism>
<keyword evidence="3" id="KW-1185">Reference proteome</keyword>
<reference evidence="2 3" key="1">
    <citation type="submission" date="2019-03" db="EMBL/GenBank/DDBJ databases">
        <title>Cohnella endophytica sp. nov., a novel endophytic bacterium isolated from bark of Sonneratia apetala.</title>
        <authorList>
            <person name="Tuo L."/>
        </authorList>
    </citation>
    <scope>NUCLEOTIDE SEQUENCE [LARGE SCALE GENOMIC DNA]</scope>
    <source>
        <strain evidence="2 3">CCTCC AB 208254</strain>
    </source>
</reference>
<evidence type="ECO:0000313" key="2">
    <source>
        <dbReference type="EMBL" id="TFE27866.1"/>
    </source>
</evidence>
<accession>A0A4Y8M0W6</accession>
<evidence type="ECO:0000313" key="3">
    <source>
        <dbReference type="Proteomes" id="UP000297900"/>
    </source>
</evidence>
<feature type="region of interest" description="Disordered" evidence="1">
    <location>
        <begin position="28"/>
        <end position="58"/>
    </location>
</feature>
<dbReference type="Proteomes" id="UP000297900">
    <property type="component" value="Unassembled WGS sequence"/>
</dbReference>
<dbReference type="AlphaFoldDB" id="A0A4Y8M0W6"/>
<gene>
    <name evidence="2" type="ORF">E2980_08775</name>
</gene>
<name>A0A4Y8M0W6_9BACL</name>
<proteinExistence type="predicted"/>
<dbReference type="InterPro" id="IPR029044">
    <property type="entry name" value="Nucleotide-diphossugar_trans"/>
</dbReference>
<feature type="compositionally biased region" description="Basic residues" evidence="1">
    <location>
        <begin position="28"/>
        <end position="47"/>
    </location>
</feature>
<dbReference type="RefSeq" id="WP_135151811.1">
    <property type="nucleotide sequence ID" value="NZ_SOMN01000008.1"/>
</dbReference>
<dbReference type="SUPFAM" id="SSF53448">
    <property type="entry name" value="Nucleotide-diphospho-sugar transferases"/>
    <property type="match status" value="1"/>
</dbReference>
<dbReference type="OrthoDB" id="2902148at2"/>
<dbReference type="EMBL" id="SOMN01000008">
    <property type="protein sequence ID" value="TFE27866.1"/>
    <property type="molecule type" value="Genomic_DNA"/>
</dbReference>
<comment type="caution">
    <text evidence="2">The sequence shown here is derived from an EMBL/GenBank/DDBJ whole genome shotgun (WGS) entry which is preliminary data.</text>
</comment>